<dbReference type="GO" id="GO:0034198">
    <property type="term" value="P:cellular response to amino acid starvation"/>
    <property type="evidence" value="ECO:0007669"/>
    <property type="project" value="TreeGrafter"/>
</dbReference>
<feature type="compositionally biased region" description="Gly residues" evidence="6">
    <location>
        <begin position="756"/>
        <end position="769"/>
    </location>
</feature>
<feature type="compositionally biased region" description="Low complexity" evidence="6">
    <location>
        <begin position="745"/>
        <end position="755"/>
    </location>
</feature>
<dbReference type="PANTHER" id="PTHR13153:SF5">
    <property type="entry name" value="GATOR COMPLEX PROTEIN NPRL3"/>
    <property type="match status" value="1"/>
</dbReference>
<accession>A0AAJ0F764</accession>
<comment type="caution">
    <text evidence="8">The sequence shown here is derived from an EMBL/GenBank/DDBJ whole genome shotgun (WGS) entry which is preliminary data.</text>
</comment>
<feature type="compositionally biased region" description="Low complexity" evidence="6">
    <location>
        <begin position="633"/>
        <end position="666"/>
    </location>
</feature>
<keyword evidence="5" id="KW-0469">Meiosis</keyword>
<name>A0AAJ0F764_9PEZI</name>
<dbReference type="GO" id="GO:0010508">
    <property type="term" value="P:positive regulation of autophagy"/>
    <property type="evidence" value="ECO:0007669"/>
    <property type="project" value="TreeGrafter"/>
</dbReference>
<comment type="function">
    <text evidence="3 5">Mediates inactivation of the TORC1 complex in response to amino acid starvation. Required for meiotic nuclear division.</text>
</comment>
<dbReference type="GO" id="GO:0038202">
    <property type="term" value="P:TORC1 signaling"/>
    <property type="evidence" value="ECO:0007669"/>
    <property type="project" value="TreeGrafter"/>
</dbReference>
<evidence type="ECO:0000256" key="2">
    <source>
        <dbReference type="ARBA" id="ARBA00017880"/>
    </source>
</evidence>
<evidence type="ECO:0000256" key="1">
    <source>
        <dbReference type="ARBA" id="ARBA00010546"/>
    </source>
</evidence>
<evidence type="ECO:0000256" key="6">
    <source>
        <dbReference type="SAM" id="MobiDB-lite"/>
    </source>
</evidence>
<dbReference type="AlphaFoldDB" id="A0AAJ0F764"/>
<gene>
    <name evidence="8" type="ORF">QBC47DRAFT_161766</name>
</gene>
<feature type="region of interest" description="Disordered" evidence="6">
    <location>
        <begin position="538"/>
        <end position="569"/>
    </location>
</feature>
<dbReference type="PANTHER" id="PTHR13153">
    <property type="entry name" value="CGTHBA PROTEIN -14 GENE PROTEIN"/>
    <property type="match status" value="1"/>
</dbReference>
<evidence type="ECO:0000256" key="5">
    <source>
        <dbReference type="RuleBase" id="RU368069"/>
    </source>
</evidence>
<dbReference type="InterPro" id="IPR056603">
    <property type="entry name" value="HTH_NPRL3"/>
</dbReference>
<evidence type="ECO:0000256" key="3">
    <source>
        <dbReference type="ARBA" id="ARBA00025376"/>
    </source>
</evidence>
<feature type="compositionally biased region" description="Low complexity" evidence="6">
    <location>
        <begin position="552"/>
        <end position="569"/>
    </location>
</feature>
<evidence type="ECO:0000313" key="9">
    <source>
        <dbReference type="Proteomes" id="UP001239445"/>
    </source>
</evidence>
<dbReference type="GO" id="GO:1904262">
    <property type="term" value="P:negative regulation of TORC1 signaling"/>
    <property type="evidence" value="ECO:0007669"/>
    <property type="project" value="TreeGrafter"/>
</dbReference>
<comment type="subcellular location">
    <subcellularLocation>
        <location evidence="5">Vacuole membrane</location>
        <topology evidence="5">Peripheral membrane protein</topology>
    </subcellularLocation>
</comment>
<proteinExistence type="inferred from homology"/>
<keyword evidence="9" id="KW-1185">Reference proteome</keyword>
<feature type="region of interest" description="Disordered" evidence="6">
    <location>
        <begin position="138"/>
        <end position="177"/>
    </location>
</feature>
<reference evidence="8" key="1">
    <citation type="submission" date="2023-06" db="EMBL/GenBank/DDBJ databases">
        <title>Genome-scale phylogeny and comparative genomics of the fungal order Sordariales.</title>
        <authorList>
            <consortium name="Lawrence Berkeley National Laboratory"/>
            <person name="Hensen N."/>
            <person name="Bonometti L."/>
            <person name="Westerberg I."/>
            <person name="Brannstrom I.O."/>
            <person name="Guillou S."/>
            <person name="Cros-Aarteil S."/>
            <person name="Calhoun S."/>
            <person name="Haridas S."/>
            <person name="Kuo A."/>
            <person name="Mondo S."/>
            <person name="Pangilinan J."/>
            <person name="Riley R."/>
            <person name="Labutti K."/>
            <person name="Andreopoulos B."/>
            <person name="Lipzen A."/>
            <person name="Chen C."/>
            <person name="Yanf M."/>
            <person name="Daum C."/>
            <person name="Ng V."/>
            <person name="Clum A."/>
            <person name="Steindorff A."/>
            <person name="Ohm R."/>
            <person name="Martin F."/>
            <person name="Silar P."/>
            <person name="Natvig D."/>
            <person name="Lalanne C."/>
            <person name="Gautier V."/>
            <person name="Ament-Velasquez S.L."/>
            <person name="Kruys A."/>
            <person name="Hutchinson M.I."/>
            <person name="Powell A.J."/>
            <person name="Barry K."/>
            <person name="Miller A.N."/>
            <person name="Grigoriev I.V."/>
            <person name="Debuchy R."/>
            <person name="Gladieux P."/>
            <person name="Thoren M.H."/>
            <person name="Johannesson H."/>
        </authorList>
    </citation>
    <scope>NUCLEOTIDE SEQUENCE</scope>
    <source>
        <strain evidence="8">PSN4</strain>
    </source>
</reference>
<dbReference type="Pfam" id="PF24064">
    <property type="entry name" value="HTH_NPRL3"/>
    <property type="match status" value="1"/>
</dbReference>
<dbReference type="GO" id="GO:0005774">
    <property type="term" value="C:vacuolar membrane"/>
    <property type="evidence" value="ECO:0007669"/>
    <property type="project" value="UniProtKB-SubCell"/>
</dbReference>
<organism evidence="8 9">
    <name type="scientific">Echria macrotheca</name>
    <dbReference type="NCBI Taxonomy" id="438768"/>
    <lineage>
        <taxon>Eukaryota</taxon>
        <taxon>Fungi</taxon>
        <taxon>Dikarya</taxon>
        <taxon>Ascomycota</taxon>
        <taxon>Pezizomycotina</taxon>
        <taxon>Sordariomycetes</taxon>
        <taxon>Sordariomycetidae</taxon>
        <taxon>Sordariales</taxon>
        <taxon>Schizotheciaceae</taxon>
        <taxon>Echria</taxon>
    </lineage>
</organism>
<comment type="similarity">
    <text evidence="1 5">Belongs to the NPR3 family.</text>
</comment>
<feature type="compositionally biased region" description="Basic and acidic residues" evidence="6">
    <location>
        <begin position="145"/>
        <end position="156"/>
    </location>
</feature>
<feature type="region of interest" description="Disordered" evidence="6">
    <location>
        <begin position="606"/>
        <end position="674"/>
    </location>
</feature>
<dbReference type="Pfam" id="PF03666">
    <property type="entry name" value="NPR3"/>
    <property type="match status" value="1"/>
</dbReference>
<feature type="compositionally biased region" description="Low complexity" evidence="6">
    <location>
        <begin position="606"/>
        <end position="625"/>
    </location>
</feature>
<keyword evidence="5" id="KW-0732">Signal</keyword>
<evidence type="ECO:0000259" key="7">
    <source>
        <dbReference type="Pfam" id="PF24064"/>
    </source>
</evidence>
<sequence length="842" mass="93389">MALPALPSTSNFLGVALVINRSRDGPRFVFHYPAHVAEAQCLDRGDDFDDDDDAILGGRPGSDTHAPELSQWNHDDHLVTDSGTQIVPWEHVAGFPTKDLENILTPARAYHKKLFQVSLDPLCCVSYPIYVPENGVWRKKKRQQRRDTASSKKDDDANPSADTDAAAKSGDKGVSDADLLEARDSAKAGKSAEEAEDKKSSMTMFNLVFFLKPKQHEVRDLVHVMFSHIIKKVNKAYKYCQQRSDFVWKESKRILQLKDKGREDKQKMSLLWEEILQTSTLAASMQEIYEAVSQNRIAGLQLETVEGMVTHFVQIPIPFYVSDLPQDGEGDQRGLWMTTANSFTAEDDIDEPDYLDKNFALLLLADEKKITAELQSDPDGTTVSMVEFVRHCKPTLSFYQVGQQSSNVLTPAQVRKYAQHFIYWRRAIAIPPLHARDMYIVNPNCDMRKLPQATARWARQFPLLPALPNFLAELSVAPRPYKSHCPSKAHRPVYMAMLAWLMRGGWVTQLCTFAYVVVWPEIIYEVEHALEADEIAASKRQQQNMRKSPGPSTAESNPTSPSSSELSSLGDTVVAGFGSGFLPLLENESDLASSTATLRDLSLSYTTTTTTTNRPSESNPLSLSPHPSPASPNSPSFHSEIDPLSKSTTSLLTPATAPPSSSSTPAEQAAEKARLERIADKAARDLAERATTHARKAPPLATAHPSINNARHLLGITPHIILDAKKATGKESLYLSAIGRRLRLHNNNNNTTSSTGGTGGTGRTGGGTLHRGAPPPPAVMAKNGKERETGDERVANTWPLFWKYFNGQCALERIALQEDMKRKDVWNLLTAMSEYLLCVRHW</sequence>
<feature type="region of interest" description="Disordered" evidence="6">
    <location>
        <begin position="745"/>
        <end position="790"/>
    </location>
</feature>
<evidence type="ECO:0000256" key="4">
    <source>
        <dbReference type="ARBA" id="ARBA00030028"/>
    </source>
</evidence>
<dbReference type="GO" id="GO:1990130">
    <property type="term" value="C:GATOR1 complex"/>
    <property type="evidence" value="ECO:0007669"/>
    <property type="project" value="TreeGrafter"/>
</dbReference>
<dbReference type="Proteomes" id="UP001239445">
    <property type="component" value="Unassembled WGS sequence"/>
</dbReference>
<dbReference type="GO" id="GO:0051321">
    <property type="term" value="P:meiotic cell cycle"/>
    <property type="evidence" value="ECO:0007669"/>
    <property type="project" value="UniProtKB-UniRule"/>
</dbReference>
<protein>
    <recommendedName>
        <fullName evidence="2 5">Nitrogen permease regulator 3</fullName>
    </recommendedName>
    <alternativeName>
        <fullName evidence="4 5">Required for meiotic nuclear division protein 11</fullName>
    </alternativeName>
</protein>
<feature type="domain" description="GATOR1 complex protein NPRL3 C-terminal HTH" evidence="7">
    <location>
        <begin position="791"/>
        <end position="836"/>
    </location>
</feature>
<dbReference type="InterPro" id="IPR005365">
    <property type="entry name" value="Npr3"/>
</dbReference>
<dbReference type="EMBL" id="MU839830">
    <property type="protein sequence ID" value="KAK1757616.1"/>
    <property type="molecule type" value="Genomic_DNA"/>
</dbReference>
<evidence type="ECO:0000313" key="8">
    <source>
        <dbReference type="EMBL" id="KAK1757616.1"/>
    </source>
</evidence>